<protein>
    <submittedName>
        <fullName evidence="4">B12-dependent methionine synthase</fullName>
    </submittedName>
</protein>
<dbReference type="GO" id="GO:0005829">
    <property type="term" value="C:cytosol"/>
    <property type="evidence" value="ECO:0007669"/>
    <property type="project" value="TreeGrafter"/>
</dbReference>
<dbReference type="InterPro" id="IPR050554">
    <property type="entry name" value="Met_Synthase/Corrinoid"/>
</dbReference>
<proteinExistence type="predicted"/>
<dbReference type="GO" id="GO:0008705">
    <property type="term" value="F:methionine synthase activity"/>
    <property type="evidence" value="ECO:0007669"/>
    <property type="project" value="TreeGrafter"/>
</dbReference>
<dbReference type="InterPro" id="IPR006158">
    <property type="entry name" value="Cobalamin-bd"/>
</dbReference>
<dbReference type="Gene3D" id="1.10.490.20">
    <property type="entry name" value="Phycocyanins"/>
    <property type="match status" value="1"/>
</dbReference>
<evidence type="ECO:0000313" key="4">
    <source>
        <dbReference type="EMBL" id="QDV08049.1"/>
    </source>
</evidence>
<dbReference type="Pfam" id="PF02607">
    <property type="entry name" value="B12-binding_2"/>
    <property type="match status" value="1"/>
</dbReference>
<dbReference type="SUPFAM" id="SSF52242">
    <property type="entry name" value="Cobalamin (vitamin B12)-binding domain"/>
    <property type="match status" value="1"/>
</dbReference>
<dbReference type="GO" id="GO:0046872">
    <property type="term" value="F:metal ion binding"/>
    <property type="evidence" value="ECO:0007669"/>
    <property type="project" value="UniProtKB-KW"/>
</dbReference>
<dbReference type="Gene3D" id="1.10.1240.10">
    <property type="entry name" value="Methionine synthase domain"/>
    <property type="match status" value="1"/>
</dbReference>
<dbReference type="GO" id="GO:0031419">
    <property type="term" value="F:cobalamin binding"/>
    <property type="evidence" value="ECO:0007669"/>
    <property type="project" value="InterPro"/>
</dbReference>
<dbReference type="InterPro" id="IPR003759">
    <property type="entry name" value="Cbl-bd_cap"/>
</dbReference>
<keyword evidence="5" id="KW-1185">Reference proteome</keyword>
<dbReference type="PANTHER" id="PTHR45833">
    <property type="entry name" value="METHIONINE SYNTHASE"/>
    <property type="match status" value="1"/>
</dbReference>
<organism evidence="4 5">
    <name type="scientific">Saltatorellus ferox</name>
    <dbReference type="NCBI Taxonomy" id="2528018"/>
    <lineage>
        <taxon>Bacteria</taxon>
        <taxon>Pseudomonadati</taxon>
        <taxon>Planctomycetota</taxon>
        <taxon>Planctomycetia</taxon>
        <taxon>Planctomycetia incertae sedis</taxon>
        <taxon>Saltatorellus</taxon>
    </lineage>
</organism>
<evidence type="ECO:0000259" key="3">
    <source>
        <dbReference type="PROSITE" id="PS51332"/>
    </source>
</evidence>
<reference evidence="4 5" key="1">
    <citation type="submission" date="2019-02" db="EMBL/GenBank/DDBJ databases">
        <title>Deep-cultivation of Planctomycetes and their phenomic and genomic characterization uncovers novel biology.</title>
        <authorList>
            <person name="Wiegand S."/>
            <person name="Jogler M."/>
            <person name="Boedeker C."/>
            <person name="Pinto D."/>
            <person name="Vollmers J."/>
            <person name="Rivas-Marin E."/>
            <person name="Kohn T."/>
            <person name="Peeters S.H."/>
            <person name="Heuer A."/>
            <person name="Rast P."/>
            <person name="Oberbeckmann S."/>
            <person name="Bunk B."/>
            <person name="Jeske O."/>
            <person name="Meyerdierks A."/>
            <person name="Storesund J.E."/>
            <person name="Kallscheuer N."/>
            <person name="Luecker S."/>
            <person name="Lage O.M."/>
            <person name="Pohl T."/>
            <person name="Merkel B.J."/>
            <person name="Hornburger P."/>
            <person name="Mueller R.-W."/>
            <person name="Bruemmer F."/>
            <person name="Labrenz M."/>
            <person name="Spormann A.M."/>
            <person name="Op den Camp H."/>
            <person name="Overmann J."/>
            <person name="Amann R."/>
            <person name="Jetten M.S.M."/>
            <person name="Mascher T."/>
            <person name="Medema M.H."/>
            <person name="Devos D.P."/>
            <person name="Kaster A.-K."/>
            <person name="Ovreas L."/>
            <person name="Rohde M."/>
            <person name="Galperin M.Y."/>
            <person name="Jogler C."/>
        </authorList>
    </citation>
    <scope>NUCLEOTIDE SEQUENCE [LARGE SCALE GENOMIC DNA]</scope>
    <source>
        <strain evidence="4 5">Poly30</strain>
    </source>
</reference>
<dbReference type="PROSITE" id="PS51332">
    <property type="entry name" value="B12_BINDING"/>
    <property type="match status" value="1"/>
</dbReference>
<dbReference type="InterPro" id="IPR036594">
    <property type="entry name" value="Meth_synthase_dom"/>
</dbReference>
<sequence>MRASAFTAEMIRTTARGLAGLSVARAYERSDALVERYGSDGFETWKQALKSRLETLGAALSAGDPKMFADDLLWFRGISTSRGIPSEDLLLVLDCMQETLVDQLPGETGPAVKPYFEAAHRALSNAPAISHGLAAGSAAAELFDLAMVGDLGGARRFLFEELQEGRMTLEECIVDALLPAAREAGRRWHMGEMGVAVEHVVTANLRSALHSLAGALPPSAPNGKAAFVAAVPGDAHDTGLVAFALLLEHDGWRVALAGADTPADEIDATAASYDCDVIAISATLPSQRATLSSYLRARDASIPVLVGGAAVRDAADAKTMGADAFATTLADGVRVARELVGLQI</sequence>
<dbReference type="InterPro" id="IPR038719">
    <property type="entry name" value="Phycobilisome_asu/bsu_sf"/>
</dbReference>
<dbReference type="Pfam" id="PF02310">
    <property type="entry name" value="B12-binding"/>
    <property type="match status" value="1"/>
</dbReference>
<dbReference type="Gene3D" id="3.40.50.280">
    <property type="entry name" value="Cobalamin-binding domain"/>
    <property type="match status" value="1"/>
</dbReference>
<dbReference type="InterPro" id="IPR036724">
    <property type="entry name" value="Cobalamin-bd_sf"/>
</dbReference>
<gene>
    <name evidence="4" type="ORF">Poly30_35850</name>
</gene>
<keyword evidence="1" id="KW-0479">Metal-binding</keyword>
<dbReference type="PANTHER" id="PTHR45833:SF1">
    <property type="entry name" value="METHIONINE SYNTHASE"/>
    <property type="match status" value="1"/>
</dbReference>
<name>A0A518EVD1_9BACT</name>
<dbReference type="EMBL" id="CP036434">
    <property type="protein sequence ID" value="QDV08049.1"/>
    <property type="molecule type" value="Genomic_DNA"/>
</dbReference>
<evidence type="ECO:0000256" key="1">
    <source>
        <dbReference type="ARBA" id="ARBA00022723"/>
    </source>
</evidence>
<feature type="domain" description="B12-binding" evidence="3">
    <location>
        <begin position="223"/>
        <end position="344"/>
    </location>
</feature>
<dbReference type="Proteomes" id="UP000320390">
    <property type="component" value="Chromosome"/>
</dbReference>
<evidence type="ECO:0000256" key="2">
    <source>
        <dbReference type="ARBA" id="ARBA00023285"/>
    </source>
</evidence>
<keyword evidence="2" id="KW-0170">Cobalt</keyword>
<dbReference type="OrthoDB" id="9803687at2"/>
<accession>A0A518EVD1</accession>
<evidence type="ECO:0000313" key="5">
    <source>
        <dbReference type="Proteomes" id="UP000320390"/>
    </source>
</evidence>
<dbReference type="GO" id="GO:0050667">
    <property type="term" value="P:homocysteine metabolic process"/>
    <property type="evidence" value="ECO:0007669"/>
    <property type="project" value="TreeGrafter"/>
</dbReference>
<dbReference type="GO" id="GO:0046653">
    <property type="term" value="P:tetrahydrofolate metabolic process"/>
    <property type="evidence" value="ECO:0007669"/>
    <property type="project" value="TreeGrafter"/>
</dbReference>
<dbReference type="AlphaFoldDB" id="A0A518EVD1"/>